<reference evidence="1" key="1">
    <citation type="submission" date="2023-11" db="EMBL/GenBank/DDBJ databases">
        <authorList>
            <person name="Poullet M."/>
        </authorList>
    </citation>
    <scope>NUCLEOTIDE SEQUENCE</scope>
    <source>
        <strain evidence="1">E1834</strain>
    </source>
</reference>
<organism evidence="1 2">
    <name type="scientific">Meloidogyne enterolobii</name>
    <name type="common">Root-knot nematode worm</name>
    <name type="synonym">Meloidogyne mayaguensis</name>
    <dbReference type="NCBI Taxonomy" id="390850"/>
    <lineage>
        <taxon>Eukaryota</taxon>
        <taxon>Metazoa</taxon>
        <taxon>Ecdysozoa</taxon>
        <taxon>Nematoda</taxon>
        <taxon>Chromadorea</taxon>
        <taxon>Rhabditida</taxon>
        <taxon>Tylenchina</taxon>
        <taxon>Tylenchomorpha</taxon>
        <taxon>Tylenchoidea</taxon>
        <taxon>Meloidogynidae</taxon>
        <taxon>Meloidogyninae</taxon>
        <taxon>Meloidogyne</taxon>
    </lineage>
</organism>
<evidence type="ECO:0000313" key="2">
    <source>
        <dbReference type="Proteomes" id="UP001497535"/>
    </source>
</evidence>
<dbReference type="Proteomes" id="UP001497535">
    <property type="component" value="Unassembled WGS sequence"/>
</dbReference>
<dbReference type="EMBL" id="CAVMJV010000027">
    <property type="protein sequence ID" value="CAK5074881.1"/>
    <property type="molecule type" value="Genomic_DNA"/>
</dbReference>
<proteinExistence type="predicted"/>
<evidence type="ECO:0000313" key="1">
    <source>
        <dbReference type="EMBL" id="CAK5074881.1"/>
    </source>
</evidence>
<keyword evidence="2" id="KW-1185">Reference proteome</keyword>
<gene>
    <name evidence="1" type="ORF">MENTE1834_LOCUS21655</name>
</gene>
<protein>
    <submittedName>
        <fullName evidence="1">Uncharacterized protein</fullName>
    </submittedName>
</protein>
<accession>A0ACB0Z8X0</accession>
<name>A0ACB0Z8X0_MELEN</name>
<comment type="caution">
    <text evidence="1">The sequence shown here is derived from an EMBL/GenBank/DDBJ whole genome shotgun (WGS) entry which is preliminary data.</text>
</comment>
<sequence>MFDSVFKVVRREKSFPPSTSRRSHFLKRVRQSFAPKKAQKKFYTFLPTFLCFCDRFIILAVN</sequence>